<keyword evidence="2" id="KW-0520">NAD</keyword>
<organism evidence="4 5">
    <name type="scientific">Arthrobacter gandavensis</name>
    <dbReference type="NCBI Taxonomy" id="169960"/>
    <lineage>
        <taxon>Bacteria</taxon>
        <taxon>Bacillati</taxon>
        <taxon>Actinomycetota</taxon>
        <taxon>Actinomycetes</taxon>
        <taxon>Micrococcales</taxon>
        <taxon>Micrococcaceae</taxon>
        <taxon>Arthrobacter</taxon>
    </lineage>
</organism>
<sequence>MPDDAAPVITILPEPPTYLADAVRDGGGVTAPLSATTSGLVVLAGEPLEQLEQVLREHSGIRWIQLYLAGADQWVPLMHQYPQIRWSSAKGAYSQPVGEYGLTLTLAMLRAVPAFARAKTWGPPQGTSLHGKRVVIVGAGGVGREILRLVSAFTRHTTVVRSRNEPVPGAERTVTNEGLDDALGGTDVVILAAAMTASTRHLIDERRLAQLPPHAVLVNIARGPLVDTDALTAALAEGRLAGAALDVTDPQPLPDGHPLWSEPHALITPHTAETEAMIRPHLANRVRENVRRFRNGEPPEGLVDPALGY</sequence>
<dbReference type="RefSeq" id="WP_152229565.1">
    <property type="nucleotide sequence ID" value="NZ_BAAALV010000008.1"/>
</dbReference>
<dbReference type="PANTHER" id="PTHR43333">
    <property type="entry name" value="2-HACID_DH_C DOMAIN-CONTAINING PROTEIN"/>
    <property type="match status" value="1"/>
</dbReference>
<dbReference type="InterPro" id="IPR006140">
    <property type="entry name" value="D-isomer_DH_NAD-bd"/>
</dbReference>
<name>A0ABN2PKA2_9MICC</name>
<gene>
    <name evidence="4" type="ORF">GCM10009688_31350</name>
</gene>
<evidence type="ECO:0000313" key="4">
    <source>
        <dbReference type="EMBL" id="GAA1924023.1"/>
    </source>
</evidence>
<evidence type="ECO:0000313" key="5">
    <source>
        <dbReference type="Proteomes" id="UP001500784"/>
    </source>
</evidence>
<dbReference type="EMBL" id="BAAALV010000008">
    <property type="protein sequence ID" value="GAA1924023.1"/>
    <property type="molecule type" value="Genomic_DNA"/>
</dbReference>
<protein>
    <submittedName>
        <fullName evidence="4">D-isomer specific 2-hydroxyacid dehydrogenase family protein</fullName>
    </submittedName>
</protein>
<evidence type="ECO:0000256" key="2">
    <source>
        <dbReference type="ARBA" id="ARBA00023027"/>
    </source>
</evidence>
<comment type="caution">
    <text evidence="4">The sequence shown here is derived from an EMBL/GenBank/DDBJ whole genome shotgun (WGS) entry which is preliminary data.</text>
</comment>
<reference evidence="4 5" key="1">
    <citation type="journal article" date="2019" name="Int. J. Syst. Evol. Microbiol.">
        <title>The Global Catalogue of Microorganisms (GCM) 10K type strain sequencing project: providing services to taxonomists for standard genome sequencing and annotation.</title>
        <authorList>
            <consortium name="The Broad Institute Genomics Platform"/>
            <consortium name="The Broad Institute Genome Sequencing Center for Infectious Disease"/>
            <person name="Wu L."/>
            <person name="Ma J."/>
        </authorList>
    </citation>
    <scope>NUCLEOTIDE SEQUENCE [LARGE SCALE GENOMIC DNA]</scope>
    <source>
        <strain evidence="4 5">JCM 13316</strain>
    </source>
</reference>
<dbReference type="SUPFAM" id="SSF51735">
    <property type="entry name" value="NAD(P)-binding Rossmann-fold domains"/>
    <property type="match status" value="1"/>
</dbReference>
<proteinExistence type="predicted"/>
<dbReference type="Proteomes" id="UP001500784">
    <property type="component" value="Unassembled WGS sequence"/>
</dbReference>
<dbReference type="CDD" id="cd12159">
    <property type="entry name" value="2-Hacid_dh_2"/>
    <property type="match status" value="1"/>
</dbReference>
<evidence type="ECO:0000259" key="3">
    <source>
        <dbReference type="Pfam" id="PF02826"/>
    </source>
</evidence>
<dbReference type="Gene3D" id="3.40.50.720">
    <property type="entry name" value="NAD(P)-binding Rossmann-like Domain"/>
    <property type="match status" value="2"/>
</dbReference>
<dbReference type="InterPro" id="IPR036291">
    <property type="entry name" value="NAD(P)-bd_dom_sf"/>
</dbReference>
<dbReference type="Pfam" id="PF02826">
    <property type="entry name" value="2-Hacid_dh_C"/>
    <property type="match status" value="1"/>
</dbReference>
<dbReference type="PANTHER" id="PTHR43333:SF1">
    <property type="entry name" value="D-ISOMER SPECIFIC 2-HYDROXYACID DEHYDROGENASE NAD-BINDING DOMAIN-CONTAINING PROTEIN"/>
    <property type="match status" value="1"/>
</dbReference>
<evidence type="ECO:0000256" key="1">
    <source>
        <dbReference type="ARBA" id="ARBA00023002"/>
    </source>
</evidence>
<keyword evidence="1" id="KW-0560">Oxidoreductase</keyword>
<feature type="domain" description="D-isomer specific 2-hydroxyacid dehydrogenase NAD-binding" evidence="3">
    <location>
        <begin position="107"/>
        <end position="272"/>
    </location>
</feature>
<keyword evidence="5" id="KW-1185">Reference proteome</keyword>
<accession>A0ABN2PKA2</accession>